<evidence type="ECO:0000256" key="2">
    <source>
        <dbReference type="ARBA" id="ARBA00006337"/>
    </source>
</evidence>
<reference evidence="13 14" key="1">
    <citation type="submission" date="2022-06" db="EMBL/GenBank/DDBJ databases">
        <title>Isolation of gut microbiota from human fecal samples.</title>
        <authorList>
            <person name="Pamer E.G."/>
            <person name="Barat B."/>
            <person name="Waligurski E."/>
            <person name="Medina S."/>
            <person name="Paddock L."/>
            <person name="Mostad J."/>
        </authorList>
    </citation>
    <scope>NUCLEOTIDE SEQUENCE [LARGE SCALE GENOMIC DNA]</scope>
    <source>
        <strain evidence="13 14">DFI.9.73</strain>
    </source>
</reference>
<dbReference type="InterPro" id="IPR044751">
    <property type="entry name" value="Ion_transp-like_CBS"/>
</dbReference>
<dbReference type="Pfam" id="PF01595">
    <property type="entry name" value="CNNM"/>
    <property type="match status" value="1"/>
</dbReference>
<evidence type="ECO:0000256" key="9">
    <source>
        <dbReference type="PROSITE-ProRule" id="PRU01193"/>
    </source>
</evidence>
<evidence type="ECO:0000256" key="5">
    <source>
        <dbReference type="ARBA" id="ARBA00022989"/>
    </source>
</evidence>
<dbReference type="SUPFAM" id="SSF56176">
    <property type="entry name" value="FAD-binding/transporter-associated domain-like"/>
    <property type="match status" value="1"/>
</dbReference>
<keyword evidence="6 8" id="KW-0129">CBS domain</keyword>
<evidence type="ECO:0000259" key="11">
    <source>
        <dbReference type="PROSITE" id="PS51371"/>
    </source>
</evidence>
<dbReference type="Gene3D" id="3.10.580.10">
    <property type="entry name" value="CBS-domain"/>
    <property type="match status" value="1"/>
</dbReference>
<keyword evidence="4" id="KW-0677">Repeat</keyword>
<feature type="transmembrane region" description="Helical" evidence="10">
    <location>
        <begin position="106"/>
        <end position="124"/>
    </location>
</feature>
<dbReference type="Pfam" id="PF03471">
    <property type="entry name" value="CorC_HlyC"/>
    <property type="match status" value="1"/>
</dbReference>
<dbReference type="PROSITE" id="PS51371">
    <property type="entry name" value="CBS"/>
    <property type="match status" value="2"/>
</dbReference>
<evidence type="ECO:0000256" key="10">
    <source>
        <dbReference type="SAM" id="Phobius"/>
    </source>
</evidence>
<gene>
    <name evidence="13" type="ORF">NE695_04970</name>
</gene>
<protein>
    <submittedName>
        <fullName evidence="13">Hemolysin family protein</fullName>
    </submittedName>
</protein>
<dbReference type="Pfam" id="PF00571">
    <property type="entry name" value="CBS"/>
    <property type="match status" value="2"/>
</dbReference>
<dbReference type="RefSeq" id="WP_082941996.1">
    <property type="nucleotide sequence ID" value="NZ_CABKVV010000009.1"/>
</dbReference>
<dbReference type="InterPro" id="IPR005170">
    <property type="entry name" value="Transptr-assoc_dom"/>
</dbReference>
<dbReference type="PANTHER" id="PTHR22777:SF17">
    <property type="entry name" value="UPF0053 PROTEIN SLL0260"/>
    <property type="match status" value="1"/>
</dbReference>
<organism evidence="13 14">
    <name type="scientific">Neglectibacter timonensis</name>
    <dbReference type="NCBI Taxonomy" id="1776382"/>
    <lineage>
        <taxon>Bacteria</taxon>
        <taxon>Bacillati</taxon>
        <taxon>Bacillota</taxon>
        <taxon>Clostridia</taxon>
        <taxon>Eubacteriales</taxon>
        <taxon>Oscillospiraceae</taxon>
        <taxon>Neglectibacter</taxon>
    </lineage>
</organism>
<dbReference type="PROSITE" id="PS51846">
    <property type="entry name" value="CNNM"/>
    <property type="match status" value="1"/>
</dbReference>
<comment type="subcellular location">
    <subcellularLocation>
        <location evidence="1">Membrane</location>
        <topology evidence="1">Multi-pass membrane protein</topology>
    </subcellularLocation>
</comment>
<feature type="domain" description="CBS" evidence="11">
    <location>
        <begin position="227"/>
        <end position="286"/>
    </location>
</feature>
<dbReference type="SMART" id="SM01091">
    <property type="entry name" value="CorC_HlyC"/>
    <property type="match status" value="1"/>
</dbReference>
<accession>A0ABT1RYA7</accession>
<dbReference type="InterPro" id="IPR036318">
    <property type="entry name" value="FAD-bd_PCMH-like_sf"/>
</dbReference>
<dbReference type="CDD" id="cd04590">
    <property type="entry name" value="CBS_pair_CorC_HlyC_assoc"/>
    <property type="match status" value="1"/>
</dbReference>
<dbReference type="Proteomes" id="UP001524473">
    <property type="component" value="Unassembled WGS sequence"/>
</dbReference>
<evidence type="ECO:0000256" key="7">
    <source>
        <dbReference type="ARBA" id="ARBA00023136"/>
    </source>
</evidence>
<feature type="transmembrane region" description="Helical" evidence="10">
    <location>
        <begin position="12"/>
        <end position="33"/>
    </location>
</feature>
<sequence length="446" mass="49405">MNLSSIPAQLLLQAVLILINAFFAATEIAVISLSSAKLKRLEEEGDKTAPKLLKLVEEPSGFLSTIQVGITLAGYLGSAFAAENFSGYFVSWVYDGLGFHALPEGVLNALAIVVITIILAYFTLIFGELVPKRIAMQKSFEVAKFACRVVSGISFVMRPVIWFLSKSTNGVLRVLRLKTEAEEEAVTEDEIRMMVDLGGQRGAIDEDEQEWIQNVFEFGDMTVREAMTPRGDVEAFSADASREEVLETIRRTGLSRFPVYEGTVDTIAGVLNTRDFLLSVGSGEEKTVRELMRPAYFVPESIHADHLFREMQQKKVHMAVVVDEYGGTGGIITMEDLLEEIVGNIYDEFDPAESPEIEQLGENLWRVSGGASIGDLSEALGVKLPESESYDTVGGLIFTQLDFIPRDGSQLDLELCGLSLHVEEVREHRIERILIKKQEKPEISEI</sequence>
<name>A0ABT1RYA7_9FIRM</name>
<keyword evidence="5 9" id="KW-1133">Transmembrane helix</keyword>
<dbReference type="InterPro" id="IPR000644">
    <property type="entry name" value="CBS_dom"/>
</dbReference>
<feature type="domain" description="CNNM transmembrane" evidence="12">
    <location>
        <begin position="2"/>
        <end position="208"/>
    </location>
</feature>
<proteinExistence type="inferred from homology"/>
<evidence type="ECO:0000256" key="8">
    <source>
        <dbReference type="PROSITE-ProRule" id="PRU00703"/>
    </source>
</evidence>
<dbReference type="InterPro" id="IPR002550">
    <property type="entry name" value="CNNM"/>
</dbReference>
<evidence type="ECO:0000256" key="3">
    <source>
        <dbReference type="ARBA" id="ARBA00022692"/>
    </source>
</evidence>
<comment type="similarity">
    <text evidence="2">Belongs to the UPF0053 family.</text>
</comment>
<keyword evidence="3 9" id="KW-0812">Transmembrane</keyword>
<dbReference type="SUPFAM" id="SSF54631">
    <property type="entry name" value="CBS-domain pair"/>
    <property type="match status" value="1"/>
</dbReference>
<dbReference type="SMART" id="SM00116">
    <property type="entry name" value="CBS"/>
    <property type="match status" value="2"/>
</dbReference>
<feature type="transmembrane region" description="Helical" evidence="10">
    <location>
        <begin position="72"/>
        <end position="94"/>
    </location>
</feature>
<dbReference type="Gene3D" id="3.30.465.10">
    <property type="match status" value="1"/>
</dbReference>
<feature type="domain" description="CBS" evidence="11">
    <location>
        <begin position="291"/>
        <end position="348"/>
    </location>
</feature>
<dbReference type="GeneID" id="90531065"/>
<keyword evidence="7 9" id="KW-0472">Membrane</keyword>
<evidence type="ECO:0000313" key="14">
    <source>
        <dbReference type="Proteomes" id="UP001524473"/>
    </source>
</evidence>
<evidence type="ECO:0000259" key="12">
    <source>
        <dbReference type="PROSITE" id="PS51846"/>
    </source>
</evidence>
<evidence type="ECO:0000256" key="1">
    <source>
        <dbReference type="ARBA" id="ARBA00004141"/>
    </source>
</evidence>
<comment type="caution">
    <text evidence="13">The sequence shown here is derived from an EMBL/GenBank/DDBJ whole genome shotgun (WGS) entry which is preliminary data.</text>
</comment>
<dbReference type="PANTHER" id="PTHR22777">
    <property type="entry name" value="HEMOLYSIN-RELATED"/>
    <property type="match status" value="1"/>
</dbReference>
<dbReference type="EMBL" id="JANFZH010000008">
    <property type="protein sequence ID" value="MCQ4839265.1"/>
    <property type="molecule type" value="Genomic_DNA"/>
</dbReference>
<evidence type="ECO:0000256" key="6">
    <source>
        <dbReference type="ARBA" id="ARBA00023122"/>
    </source>
</evidence>
<dbReference type="InterPro" id="IPR016169">
    <property type="entry name" value="FAD-bd_PCMH_sub2"/>
</dbReference>
<keyword evidence="14" id="KW-1185">Reference proteome</keyword>
<dbReference type="InterPro" id="IPR046342">
    <property type="entry name" value="CBS_dom_sf"/>
</dbReference>
<evidence type="ECO:0000256" key="4">
    <source>
        <dbReference type="ARBA" id="ARBA00022737"/>
    </source>
</evidence>
<evidence type="ECO:0000313" key="13">
    <source>
        <dbReference type="EMBL" id="MCQ4839265.1"/>
    </source>
</evidence>